<evidence type="ECO:0000256" key="1">
    <source>
        <dbReference type="SAM" id="Coils"/>
    </source>
</evidence>
<dbReference type="AlphaFoldDB" id="A0AAD1ULW6"/>
<sequence>MESQEPTVMQSKSIALKYPMSKELTEVRKTEEQIEQQSREINAQLFENAYFEKFEDMFISGEQSEIALFLDDYCNSKLTQTISKIKISVISHIHLFRTNFGNKHFRNFVNKSTPTAAENFNILNMERMKNLKYLNSSSVLVQSRQIICHKWFQKYQHKADEETVCIIQA</sequence>
<protein>
    <submittedName>
        <fullName evidence="2">Uncharacterized protein</fullName>
    </submittedName>
</protein>
<proteinExistence type="predicted"/>
<gene>
    <name evidence="2" type="ORF">ECRASSUSDP1_LOCUS9017</name>
</gene>
<evidence type="ECO:0000313" key="2">
    <source>
        <dbReference type="EMBL" id="CAI2367729.1"/>
    </source>
</evidence>
<comment type="caution">
    <text evidence="2">The sequence shown here is derived from an EMBL/GenBank/DDBJ whole genome shotgun (WGS) entry which is preliminary data.</text>
</comment>
<evidence type="ECO:0000313" key="3">
    <source>
        <dbReference type="Proteomes" id="UP001295684"/>
    </source>
</evidence>
<keyword evidence="3" id="KW-1185">Reference proteome</keyword>
<accession>A0AAD1ULW6</accession>
<name>A0AAD1ULW6_EUPCR</name>
<feature type="coiled-coil region" evidence="1">
    <location>
        <begin position="20"/>
        <end position="47"/>
    </location>
</feature>
<reference evidence="2" key="1">
    <citation type="submission" date="2023-07" db="EMBL/GenBank/DDBJ databases">
        <authorList>
            <consortium name="AG Swart"/>
            <person name="Singh M."/>
            <person name="Singh A."/>
            <person name="Seah K."/>
            <person name="Emmerich C."/>
        </authorList>
    </citation>
    <scope>NUCLEOTIDE SEQUENCE</scope>
    <source>
        <strain evidence="2">DP1</strain>
    </source>
</reference>
<dbReference type="Proteomes" id="UP001295684">
    <property type="component" value="Unassembled WGS sequence"/>
</dbReference>
<keyword evidence="1" id="KW-0175">Coiled coil</keyword>
<dbReference type="EMBL" id="CAMPGE010008845">
    <property type="protein sequence ID" value="CAI2367729.1"/>
    <property type="molecule type" value="Genomic_DNA"/>
</dbReference>
<organism evidence="2 3">
    <name type="scientific">Euplotes crassus</name>
    <dbReference type="NCBI Taxonomy" id="5936"/>
    <lineage>
        <taxon>Eukaryota</taxon>
        <taxon>Sar</taxon>
        <taxon>Alveolata</taxon>
        <taxon>Ciliophora</taxon>
        <taxon>Intramacronucleata</taxon>
        <taxon>Spirotrichea</taxon>
        <taxon>Hypotrichia</taxon>
        <taxon>Euplotida</taxon>
        <taxon>Euplotidae</taxon>
        <taxon>Moneuplotes</taxon>
    </lineage>
</organism>